<proteinExistence type="predicted"/>
<accession>A0ABS8CNZ3</accession>
<evidence type="ECO:0000256" key="1">
    <source>
        <dbReference type="SAM" id="MobiDB-lite"/>
    </source>
</evidence>
<evidence type="ECO:0000313" key="3">
    <source>
        <dbReference type="Proteomes" id="UP001198571"/>
    </source>
</evidence>
<dbReference type="EMBL" id="JACDXX010000013">
    <property type="protein sequence ID" value="MCB5411111.1"/>
    <property type="molecule type" value="Genomic_DNA"/>
</dbReference>
<keyword evidence="3" id="KW-1185">Reference proteome</keyword>
<sequence>MGRIKRGGGDGGGVVVKADQRIEFGRFQRHFHGAQNFSPVGGEVGAEGLADPCIDIAGHAARHPRRIGRPGGSGMADAEGVSTQ</sequence>
<protein>
    <submittedName>
        <fullName evidence="2">Uncharacterized protein</fullName>
    </submittedName>
</protein>
<name>A0ABS8CNZ3_9RHOB</name>
<organism evidence="2 3">
    <name type="scientific">Pseudogemmobacter faecipullorum</name>
    <dbReference type="NCBI Taxonomy" id="2755041"/>
    <lineage>
        <taxon>Bacteria</taxon>
        <taxon>Pseudomonadati</taxon>
        <taxon>Pseudomonadota</taxon>
        <taxon>Alphaproteobacteria</taxon>
        <taxon>Rhodobacterales</taxon>
        <taxon>Paracoccaceae</taxon>
        <taxon>Pseudogemmobacter</taxon>
    </lineage>
</organism>
<gene>
    <name evidence="2" type="ORF">H0485_14035</name>
</gene>
<evidence type="ECO:0000313" key="2">
    <source>
        <dbReference type="EMBL" id="MCB5411111.1"/>
    </source>
</evidence>
<dbReference type="Proteomes" id="UP001198571">
    <property type="component" value="Unassembled WGS sequence"/>
</dbReference>
<feature type="region of interest" description="Disordered" evidence="1">
    <location>
        <begin position="61"/>
        <end position="84"/>
    </location>
</feature>
<comment type="caution">
    <text evidence="2">The sequence shown here is derived from an EMBL/GenBank/DDBJ whole genome shotgun (WGS) entry which is preliminary data.</text>
</comment>
<reference evidence="2 3" key="1">
    <citation type="submission" date="2020-07" db="EMBL/GenBank/DDBJ databases">
        <title>Pseudogemmobacter sp. nov., isolated from poultry manure in Taiwan.</title>
        <authorList>
            <person name="Lin S.-Y."/>
            <person name="Tang Y.-S."/>
            <person name="Young C.-C."/>
        </authorList>
    </citation>
    <scope>NUCLEOTIDE SEQUENCE [LARGE SCALE GENOMIC DNA]</scope>
    <source>
        <strain evidence="2 3">CC-YST710</strain>
    </source>
</reference>